<sequence length="174" mass="19630">MMHIFNLALLFLAASIATPTLAVRSSAPGAPLTALGHRDHVLTSRSRNADKILSARGEGKFFKDTVLLTRDVYPRQLRGPILKPPWQQSSRFLRDKEFVKEFERLGPPRYALRRRPGSGKQAPPPYSEKEAPPPYSPPHRPLPQIPSTKWNSAPRPERPQFAKRPLPVPPQMYG</sequence>
<accession>A0ACC0U2P8</accession>
<proteinExistence type="predicted"/>
<organism evidence="1 2">
    <name type="scientific">Russula earlei</name>
    <dbReference type="NCBI Taxonomy" id="71964"/>
    <lineage>
        <taxon>Eukaryota</taxon>
        <taxon>Fungi</taxon>
        <taxon>Dikarya</taxon>
        <taxon>Basidiomycota</taxon>
        <taxon>Agaricomycotina</taxon>
        <taxon>Agaricomycetes</taxon>
        <taxon>Russulales</taxon>
        <taxon>Russulaceae</taxon>
        <taxon>Russula</taxon>
    </lineage>
</organism>
<comment type="caution">
    <text evidence="1">The sequence shown here is derived from an EMBL/GenBank/DDBJ whole genome shotgun (WGS) entry which is preliminary data.</text>
</comment>
<keyword evidence="2" id="KW-1185">Reference proteome</keyword>
<gene>
    <name evidence="1" type="ORF">F5148DRAFT_1220600</name>
</gene>
<dbReference type="Proteomes" id="UP001207468">
    <property type="component" value="Unassembled WGS sequence"/>
</dbReference>
<evidence type="ECO:0000313" key="1">
    <source>
        <dbReference type="EMBL" id="KAI9458496.1"/>
    </source>
</evidence>
<evidence type="ECO:0000313" key="2">
    <source>
        <dbReference type="Proteomes" id="UP001207468"/>
    </source>
</evidence>
<protein>
    <submittedName>
        <fullName evidence="1">Uncharacterized protein</fullName>
    </submittedName>
</protein>
<name>A0ACC0U2P8_9AGAM</name>
<dbReference type="EMBL" id="JAGFNK010000209">
    <property type="protein sequence ID" value="KAI9458496.1"/>
    <property type="molecule type" value="Genomic_DNA"/>
</dbReference>
<reference evidence="1" key="1">
    <citation type="submission" date="2021-03" db="EMBL/GenBank/DDBJ databases">
        <title>Evolutionary priming and transition to the ectomycorrhizal habit in an iconic lineage of mushroom-forming fungi: is preadaptation a requirement?</title>
        <authorList>
            <consortium name="DOE Joint Genome Institute"/>
            <person name="Looney B.P."/>
            <person name="Miyauchi S."/>
            <person name="Morin E."/>
            <person name="Drula E."/>
            <person name="Courty P.E."/>
            <person name="Chicoki N."/>
            <person name="Fauchery L."/>
            <person name="Kohler A."/>
            <person name="Kuo A."/>
            <person name="LaButti K."/>
            <person name="Pangilinan J."/>
            <person name="Lipzen A."/>
            <person name="Riley R."/>
            <person name="Andreopoulos W."/>
            <person name="He G."/>
            <person name="Johnson J."/>
            <person name="Barry K.W."/>
            <person name="Grigoriev I.V."/>
            <person name="Nagy L."/>
            <person name="Hibbett D."/>
            <person name="Henrissat B."/>
            <person name="Matheny P.B."/>
            <person name="Labbe J."/>
            <person name="Martin A.F."/>
        </authorList>
    </citation>
    <scope>NUCLEOTIDE SEQUENCE</scope>
    <source>
        <strain evidence="1">BPL698</strain>
    </source>
</reference>